<dbReference type="InterPro" id="IPR051783">
    <property type="entry name" value="NAD(P)-dependent_oxidoreduct"/>
</dbReference>
<dbReference type="InterPro" id="IPR001509">
    <property type="entry name" value="Epimerase_deHydtase"/>
</dbReference>
<keyword evidence="4" id="KW-1185">Reference proteome</keyword>
<dbReference type="Pfam" id="PF13460">
    <property type="entry name" value="NAD_binding_10"/>
    <property type="match status" value="1"/>
</dbReference>
<dbReference type="SUPFAM" id="SSF51735">
    <property type="entry name" value="NAD(P)-binding Rossmann-fold domains"/>
    <property type="match status" value="1"/>
</dbReference>
<organism evidence="3 4">
    <name type="scientific">Zasmidium cellare</name>
    <name type="common">Wine cellar mold</name>
    <name type="synonym">Racodium cellare</name>
    <dbReference type="NCBI Taxonomy" id="395010"/>
    <lineage>
        <taxon>Eukaryota</taxon>
        <taxon>Fungi</taxon>
        <taxon>Dikarya</taxon>
        <taxon>Ascomycota</taxon>
        <taxon>Pezizomycotina</taxon>
        <taxon>Dothideomycetes</taxon>
        <taxon>Dothideomycetidae</taxon>
        <taxon>Mycosphaerellales</taxon>
        <taxon>Mycosphaerellaceae</taxon>
        <taxon>Zasmidium</taxon>
    </lineage>
</organism>
<dbReference type="Gene3D" id="3.40.50.720">
    <property type="entry name" value="NAD(P)-binding Rossmann-like Domain"/>
    <property type="match status" value="1"/>
</dbReference>
<evidence type="ECO:0000313" key="3">
    <source>
        <dbReference type="EMBL" id="KAK4501355.1"/>
    </source>
</evidence>
<dbReference type="InterPro" id="IPR016040">
    <property type="entry name" value="NAD(P)-bd_dom"/>
</dbReference>
<feature type="domain" description="NAD-dependent epimerase/dehydratase" evidence="1">
    <location>
        <begin position="148"/>
        <end position="237"/>
    </location>
</feature>
<dbReference type="Pfam" id="PF01370">
    <property type="entry name" value="Epimerase"/>
    <property type="match status" value="1"/>
</dbReference>
<gene>
    <name evidence="3" type="ORF">PRZ48_007163</name>
</gene>
<dbReference type="EMBL" id="JAXOVC010000005">
    <property type="protein sequence ID" value="KAK4501355.1"/>
    <property type="molecule type" value="Genomic_DNA"/>
</dbReference>
<comment type="caution">
    <text evidence="3">The sequence shown here is derived from an EMBL/GenBank/DDBJ whole genome shotgun (WGS) entry which is preliminary data.</text>
</comment>
<evidence type="ECO:0000313" key="4">
    <source>
        <dbReference type="Proteomes" id="UP001305779"/>
    </source>
</evidence>
<protein>
    <recommendedName>
        <fullName evidence="5">NAD(P)-binding protein</fullName>
    </recommendedName>
</protein>
<dbReference type="PANTHER" id="PTHR48079:SF6">
    <property type="entry name" value="NAD(P)-BINDING DOMAIN-CONTAINING PROTEIN-RELATED"/>
    <property type="match status" value="1"/>
</dbReference>
<evidence type="ECO:0008006" key="5">
    <source>
        <dbReference type="Google" id="ProtNLM"/>
    </source>
</evidence>
<evidence type="ECO:0000259" key="1">
    <source>
        <dbReference type="Pfam" id="PF01370"/>
    </source>
</evidence>
<name>A0ABR0EJF9_ZASCE</name>
<dbReference type="Proteomes" id="UP001305779">
    <property type="component" value="Unassembled WGS sequence"/>
</dbReference>
<feature type="domain" description="NAD(P)-binding" evidence="2">
    <location>
        <begin position="10"/>
        <end position="110"/>
    </location>
</feature>
<dbReference type="InterPro" id="IPR036291">
    <property type="entry name" value="NAD(P)-bd_dom_sf"/>
</dbReference>
<dbReference type="PANTHER" id="PTHR48079">
    <property type="entry name" value="PROTEIN YEEZ"/>
    <property type="match status" value="1"/>
</dbReference>
<reference evidence="3 4" key="1">
    <citation type="journal article" date="2023" name="G3 (Bethesda)">
        <title>A chromosome-level genome assembly of Zasmidium syzygii isolated from banana leaves.</title>
        <authorList>
            <person name="van Westerhoven A.C."/>
            <person name="Mehrabi R."/>
            <person name="Talebi R."/>
            <person name="Steentjes M.B.F."/>
            <person name="Corcolon B."/>
            <person name="Chong P.A."/>
            <person name="Kema G.H.J."/>
            <person name="Seidl M.F."/>
        </authorList>
    </citation>
    <scope>NUCLEOTIDE SEQUENCE [LARGE SCALE GENOMIC DNA]</scope>
    <source>
        <strain evidence="3 4">P124</strain>
    </source>
</reference>
<evidence type="ECO:0000259" key="2">
    <source>
        <dbReference type="Pfam" id="PF13460"/>
    </source>
</evidence>
<proteinExistence type="predicted"/>
<sequence>MAPPRIFITGGTGYVGGTVLHSLVTRHPEYSITALLRNVPESFAELYPNVRIVHGDYDSADVISDAVSKVDIVIHNGNSDHEPSLNAIIKGLVSKKETSFLIHLSGTGVLSDWRDTKYHGKLNPKIWSDIDDIDEIWSRPDGELHRNTEKILQTANQQHGDKLKIAVMSPPDIYGRGRGPGRRRSAYFPFFWKDIMTVGAPFYAEDGTNTRSFVHIDDLMELYLKVVEAAAAGGEGADWGKEGYYFAATQEASQIDIAKATARVLEARGAIQQDEPVCLPKEQVAGFVPYAGLSIGTYLYMSNSRVRTDRARKPFGYQGKRPTLWETLDTEIADALED</sequence>
<accession>A0ABR0EJF9</accession>